<dbReference type="AlphaFoldDB" id="A0LID1"/>
<evidence type="ECO:0008006" key="4">
    <source>
        <dbReference type="Google" id="ProtNLM"/>
    </source>
</evidence>
<dbReference type="Proteomes" id="UP000001784">
    <property type="component" value="Chromosome"/>
</dbReference>
<dbReference type="STRING" id="335543.Sfum_1494"/>
<evidence type="ECO:0000313" key="3">
    <source>
        <dbReference type="Proteomes" id="UP000001784"/>
    </source>
</evidence>
<protein>
    <recommendedName>
        <fullName evidence="4">Cytochrome c family protein</fullName>
    </recommendedName>
</protein>
<gene>
    <name evidence="2" type="ordered locus">Sfum_1494</name>
</gene>
<dbReference type="HOGENOM" id="CLU_2132294_0_0_7"/>
<keyword evidence="3" id="KW-1185">Reference proteome</keyword>
<keyword evidence="1" id="KW-0732">Signal</keyword>
<feature type="signal peptide" evidence="1">
    <location>
        <begin position="1"/>
        <end position="22"/>
    </location>
</feature>
<reference evidence="2 3" key="1">
    <citation type="submission" date="2006-10" db="EMBL/GenBank/DDBJ databases">
        <title>Complete sequence of Syntrophobacter fumaroxidans MPOB.</title>
        <authorList>
            <consortium name="US DOE Joint Genome Institute"/>
            <person name="Copeland A."/>
            <person name="Lucas S."/>
            <person name="Lapidus A."/>
            <person name="Barry K."/>
            <person name="Detter J.C."/>
            <person name="Glavina del Rio T."/>
            <person name="Hammon N."/>
            <person name="Israni S."/>
            <person name="Pitluck S."/>
            <person name="Goltsman E.G."/>
            <person name="Martinez M."/>
            <person name="Schmutz J."/>
            <person name="Larimer F."/>
            <person name="Land M."/>
            <person name="Hauser L."/>
            <person name="Kyrpides N."/>
            <person name="Kim E."/>
            <person name="Boone D.R."/>
            <person name="Brockman F."/>
            <person name="Culley D."/>
            <person name="Ferry J."/>
            <person name="Gunsalus R."/>
            <person name="McInerney M.J."/>
            <person name="Morrison M."/>
            <person name="Plugge C."/>
            <person name="Rohlin L."/>
            <person name="Scholten J."/>
            <person name="Sieber J."/>
            <person name="Stams A.J.M."/>
            <person name="Worm P."/>
            <person name="Henstra A.M."/>
            <person name="Richardson P."/>
        </authorList>
    </citation>
    <scope>NUCLEOTIDE SEQUENCE [LARGE SCALE GENOMIC DNA]</scope>
    <source>
        <strain evidence="3">DSM 10017 / MPOB</strain>
    </source>
</reference>
<accession>A0LID1</accession>
<sequence length="113" mass="12120" precursor="true">MKFKLFLVAVLLLVATVGSARAFEPDWPFDLYCCGPPPPEDTFGDAFRKARADQALNPDAGRDLAPVEGLDGRAAELVMDKYYKSFGKEGESSAGKTGGSYLPAAFIKQQGGK</sequence>
<dbReference type="EMBL" id="CP000478">
    <property type="protein sequence ID" value="ABK17183.1"/>
    <property type="molecule type" value="Genomic_DNA"/>
</dbReference>
<evidence type="ECO:0000256" key="1">
    <source>
        <dbReference type="SAM" id="SignalP"/>
    </source>
</evidence>
<organism evidence="2 3">
    <name type="scientific">Syntrophobacter fumaroxidans (strain DSM 10017 / MPOB)</name>
    <dbReference type="NCBI Taxonomy" id="335543"/>
    <lineage>
        <taxon>Bacteria</taxon>
        <taxon>Pseudomonadati</taxon>
        <taxon>Thermodesulfobacteriota</taxon>
        <taxon>Syntrophobacteria</taxon>
        <taxon>Syntrophobacterales</taxon>
        <taxon>Syntrophobacteraceae</taxon>
        <taxon>Syntrophobacter</taxon>
    </lineage>
</organism>
<dbReference type="RefSeq" id="WP_011698354.1">
    <property type="nucleotide sequence ID" value="NC_008554.1"/>
</dbReference>
<dbReference type="OrthoDB" id="8537668at2"/>
<dbReference type="KEGG" id="sfu:Sfum_1494"/>
<proteinExistence type="predicted"/>
<dbReference type="InParanoid" id="A0LID1"/>
<evidence type="ECO:0000313" key="2">
    <source>
        <dbReference type="EMBL" id="ABK17183.1"/>
    </source>
</evidence>
<feature type="chain" id="PRO_5002626170" description="Cytochrome c family protein" evidence="1">
    <location>
        <begin position="23"/>
        <end position="113"/>
    </location>
</feature>
<name>A0LID1_SYNFM</name>